<dbReference type="AlphaFoldDB" id="A0A4R1RRC7"/>
<evidence type="ECO:0000256" key="2">
    <source>
        <dbReference type="ARBA" id="ARBA00022741"/>
    </source>
</evidence>
<dbReference type="InterPro" id="IPR015854">
    <property type="entry name" value="ABC_transpr_LolD-like"/>
</dbReference>
<comment type="caution">
    <text evidence="5">The sequence shown here is derived from an EMBL/GenBank/DDBJ whole genome shotgun (WGS) entry which is preliminary data.</text>
</comment>
<dbReference type="PANTHER" id="PTHR24220:SF86">
    <property type="entry name" value="ABC TRANSPORTER ABCH.1"/>
    <property type="match status" value="1"/>
</dbReference>
<dbReference type="GO" id="GO:0005524">
    <property type="term" value="F:ATP binding"/>
    <property type="evidence" value="ECO:0007669"/>
    <property type="project" value="UniProtKB-KW"/>
</dbReference>
<evidence type="ECO:0000256" key="3">
    <source>
        <dbReference type="ARBA" id="ARBA00022840"/>
    </source>
</evidence>
<keyword evidence="6" id="KW-1185">Reference proteome</keyword>
<dbReference type="Gene3D" id="3.40.50.300">
    <property type="entry name" value="P-loop containing nucleotide triphosphate hydrolases"/>
    <property type="match status" value="1"/>
</dbReference>
<dbReference type="GO" id="GO:0005886">
    <property type="term" value="C:plasma membrane"/>
    <property type="evidence" value="ECO:0007669"/>
    <property type="project" value="TreeGrafter"/>
</dbReference>
<dbReference type="InterPro" id="IPR003439">
    <property type="entry name" value="ABC_transporter-like_ATP-bd"/>
</dbReference>
<dbReference type="InterPro" id="IPR027417">
    <property type="entry name" value="P-loop_NTPase"/>
</dbReference>
<dbReference type="SUPFAM" id="SSF52540">
    <property type="entry name" value="P-loop containing nucleoside triphosphate hydrolases"/>
    <property type="match status" value="1"/>
</dbReference>
<keyword evidence="1" id="KW-0813">Transport</keyword>
<keyword evidence="3 5" id="KW-0067">ATP-binding</keyword>
<evidence type="ECO:0000313" key="6">
    <source>
        <dbReference type="Proteomes" id="UP000295008"/>
    </source>
</evidence>
<sequence>MIKMENICKVYRMGDTEVWALDQVSLMIEEGEMVAIMGPSGSGKSTIMNMIGCLDQPSSGSYRLAGREVANLSERELAAIRNQEIGFVFQSFHLLPNLTALQNVELPLVYAGAPPAERHQQALDALKKMGLEQRIHHKPRELSGGQQQRVAIARALVNGPKLLLADEPTGNLDSRASVEIMGIFQDLHRKGMTIVMVTHEPDIATYTQRILRFRDGKIMADELNKQVFIPREEWTA</sequence>
<dbReference type="GO" id="GO:0022857">
    <property type="term" value="F:transmembrane transporter activity"/>
    <property type="evidence" value="ECO:0007669"/>
    <property type="project" value="UniProtKB-ARBA"/>
</dbReference>
<keyword evidence="2" id="KW-0547">Nucleotide-binding</keyword>
<evidence type="ECO:0000259" key="4">
    <source>
        <dbReference type="PROSITE" id="PS50893"/>
    </source>
</evidence>
<evidence type="ECO:0000313" key="5">
    <source>
        <dbReference type="EMBL" id="TCL68580.1"/>
    </source>
</evidence>
<dbReference type="OrthoDB" id="9791546at2"/>
<protein>
    <submittedName>
        <fullName evidence="5">Putative ABC transport system ATP-binding protein</fullName>
    </submittedName>
</protein>
<dbReference type="SMART" id="SM00382">
    <property type="entry name" value="AAA"/>
    <property type="match status" value="1"/>
</dbReference>
<dbReference type="GO" id="GO:0016887">
    <property type="term" value="F:ATP hydrolysis activity"/>
    <property type="evidence" value="ECO:0007669"/>
    <property type="project" value="InterPro"/>
</dbReference>
<dbReference type="InterPro" id="IPR017871">
    <property type="entry name" value="ABC_transporter-like_CS"/>
</dbReference>
<dbReference type="Proteomes" id="UP000295008">
    <property type="component" value="Unassembled WGS sequence"/>
</dbReference>
<feature type="domain" description="ABC transporter" evidence="4">
    <location>
        <begin position="2"/>
        <end position="236"/>
    </location>
</feature>
<reference evidence="5 6" key="1">
    <citation type="submission" date="2019-03" db="EMBL/GenBank/DDBJ databases">
        <title>Genomic Encyclopedia of Type Strains, Phase IV (KMG-IV): sequencing the most valuable type-strain genomes for metagenomic binning, comparative biology and taxonomic classification.</title>
        <authorList>
            <person name="Goeker M."/>
        </authorList>
    </citation>
    <scope>NUCLEOTIDE SEQUENCE [LARGE SCALE GENOMIC DNA]</scope>
    <source>
        <strain evidence="5 6">LX-B</strain>
    </source>
</reference>
<dbReference type="InterPro" id="IPR017911">
    <property type="entry name" value="MacB-like_ATP-bd"/>
</dbReference>
<dbReference type="CDD" id="cd03255">
    <property type="entry name" value="ABC_MJ0796_LolCDE_FtsE"/>
    <property type="match status" value="1"/>
</dbReference>
<dbReference type="PROSITE" id="PS00211">
    <property type="entry name" value="ABC_TRANSPORTER_1"/>
    <property type="match status" value="1"/>
</dbReference>
<evidence type="ECO:0000256" key="1">
    <source>
        <dbReference type="ARBA" id="ARBA00022448"/>
    </source>
</evidence>
<accession>A0A4R1RRC7</accession>
<dbReference type="PROSITE" id="PS50893">
    <property type="entry name" value="ABC_TRANSPORTER_2"/>
    <property type="match status" value="1"/>
</dbReference>
<dbReference type="RefSeq" id="WP_132014566.1">
    <property type="nucleotide sequence ID" value="NZ_SLUN01000013.1"/>
</dbReference>
<dbReference type="PANTHER" id="PTHR24220">
    <property type="entry name" value="IMPORT ATP-BINDING PROTEIN"/>
    <property type="match status" value="1"/>
</dbReference>
<dbReference type="FunFam" id="3.40.50.300:FF:000032">
    <property type="entry name" value="Export ABC transporter ATP-binding protein"/>
    <property type="match status" value="1"/>
</dbReference>
<organism evidence="5 6">
    <name type="scientific">Hydrogenispora ethanolica</name>
    <dbReference type="NCBI Taxonomy" id="1082276"/>
    <lineage>
        <taxon>Bacteria</taxon>
        <taxon>Bacillati</taxon>
        <taxon>Bacillota</taxon>
        <taxon>Hydrogenispora</taxon>
    </lineage>
</organism>
<dbReference type="GO" id="GO:0098796">
    <property type="term" value="C:membrane protein complex"/>
    <property type="evidence" value="ECO:0007669"/>
    <property type="project" value="UniProtKB-ARBA"/>
</dbReference>
<name>A0A4R1RRC7_HYDET</name>
<proteinExistence type="predicted"/>
<dbReference type="Pfam" id="PF00005">
    <property type="entry name" value="ABC_tran"/>
    <property type="match status" value="1"/>
</dbReference>
<dbReference type="InterPro" id="IPR003593">
    <property type="entry name" value="AAA+_ATPase"/>
</dbReference>
<gene>
    <name evidence="5" type="ORF">EDC14_1013122</name>
</gene>
<dbReference type="EMBL" id="SLUN01000013">
    <property type="protein sequence ID" value="TCL68580.1"/>
    <property type="molecule type" value="Genomic_DNA"/>
</dbReference>